<evidence type="ECO:0000313" key="9">
    <source>
        <dbReference type="EMBL" id="MBR0596563.1"/>
    </source>
</evidence>
<keyword evidence="2 6" id="KW-0699">rRNA-binding</keyword>
<dbReference type="AlphaFoldDB" id="A0A8J7VYW7"/>
<evidence type="ECO:0000256" key="3">
    <source>
        <dbReference type="ARBA" id="ARBA00022884"/>
    </source>
</evidence>
<name>A0A8J7VYW7_9FIRM</name>
<dbReference type="InterPro" id="IPR036164">
    <property type="entry name" value="bL21-like_sf"/>
</dbReference>
<keyword evidence="5 6" id="KW-0687">Ribonucleoprotein</keyword>
<comment type="similarity">
    <text evidence="1 6 7">Belongs to the bacterial ribosomal protein bL21 family.</text>
</comment>
<dbReference type="EMBL" id="JAGSND010000001">
    <property type="protein sequence ID" value="MBR0596563.1"/>
    <property type="molecule type" value="Genomic_DNA"/>
</dbReference>
<dbReference type="PANTHER" id="PTHR21349">
    <property type="entry name" value="50S RIBOSOMAL PROTEIN L21"/>
    <property type="match status" value="1"/>
</dbReference>
<comment type="caution">
    <text evidence="9">The sequence shown here is derived from an EMBL/GenBank/DDBJ whole genome shotgun (WGS) entry which is preliminary data.</text>
</comment>
<dbReference type="HAMAP" id="MF_01363">
    <property type="entry name" value="Ribosomal_bL21"/>
    <property type="match status" value="1"/>
</dbReference>
<reference evidence="9" key="2">
    <citation type="submission" date="2021-04" db="EMBL/GenBank/DDBJ databases">
        <authorList>
            <person name="Liu J."/>
        </authorList>
    </citation>
    <scope>NUCLEOTIDE SEQUENCE</scope>
    <source>
        <strain evidence="9">BAD-6</strain>
    </source>
</reference>
<dbReference type="GO" id="GO:0005737">
    <property type="term" value="C:cytoplasm"/>
    <property type="evidence" value="ECO:0007669"/>
    <property type="project" value="UniProtKB-ARBA"/>
</dbReference>
<dbReference type="PROSITE" id="PS01169">
    <property type="entry name" value="RIBOSOMAL_L21"/>
    <property type="match status" value="1"/>
</dbReference>
<keyword evidence="10" id="KW-1185">Reference proteome</keyword>
<reference evidence="9" key="1">
    <citation type="submission" date="2021-04" db="EMBL/GenBank/DDBJ databases">
        <title>Sinoanaerobacter chloroacetimidivorans sp. nov., an obligate anaerobic bacterium isolated from anaerobic sludge.</title>
        <authorList>
            <person name="Bao Y."/>
        </authorList>
    </citation>
    <scope>NUCLEOTIDE SEQUENCE</scope>
    <source>
        <strain evidence="9">BAD-6</strain>
    </source>
</reference>
<dbReference type="GO" id="GO:0005840">
    <property type="term" value="C:ribosome"/>
    <property type="evidence" value="ECO:0007669"/>
    <property type="project" value="UniProtKB-KW"/>
</dbReference>
<feature type="compositionally biased region" description="Low complexity" evidence="8">
    <location>
        <begin position="106"/>
        <end position="116"/>
    </location>
</feature>
<dbReference type="GO" id="GO:0006412">
    <property type="term" value="P:translation"/>
    <property type="evidence" value="ECO:0007669"/>
    <property type="project" value="UniProtKB-UniRule"/>
</dbReference>
<keyword evidence="3 6" id="KW-0694">RNA-binding</keyword>
<evidence type="ECO:0000256" key="4">
    <source>
        <dbReference type="ARBA" id="ARBA00022980"/>
    </source>
</evidence>
<evidence type="ECO:0000313" key="10">
    <source>
        <dbReference type="Proteomes" id="UP000675664"/>
    </source>
</evidence>
<comment type="subunit">
    <text evidence="6">Part of the 50S ribosomal subunit. Contacts protein L20.</text>
</comment>
<feature type="compositionally biased region" description="Basic and acidic residues" evidence="8">
    <location>
        <begin position="117"/>
        <end position="156"/>
    </location>
</feature>
<dbReference type="InterPro" id="IPR028909">
    <property type="entry name" value="bL21-like"/>
</dbReference>
<proteinExistence type="inferred from homology"/>
<dbReference type="Pfam" id="PF00829">
    <property type="entry name" value="Ribosomal_L21p"/>
    <property type="match status" value="1"/>
</dbReference>
<dbReference type="SUPFAM" id="SSF141091">
    <property type="entry name" value="L21p-like"/>
    <property type="match status" value="1"/>
</dbReference>
<protein>
    <recommendedName>
        <fullName evidence="6">Large ribosomal subunit protein bL21</fullName>
    </recommendedName>
</protein>
<evidence type="ECO:0000256" key="7">
    <source>
        <dbReference type="RuleBase" id="RU000562"/>
    </source>
</evidence>
<sequence length="171" mass="18297">MYAVIETGGKQYRVQEGDVITIEKLNVSAGDDITFEKVLMLSDGETVQIGAPTVEAAKVFGTVVENGKGKKVIIFKYKSKKDYRKKQGHRQPYTMVKIDSLSADGTPAPKKAVAAKPAEEKAEKVDAPAAEKKPAAKKAATEKKPAEKKAAAEKKPAAKKAAKPAEAKDAE</sequence>
<dbReference type="PANTHER" id="PTHR21349:SF0">
    <property type="entry name" value="LARGE RIBOSOMAL SUBUNIT PROTEIN BL21M"/>
    <property type="match status" value="1"/>
</dbReference>
<dbReference type="GO" id="GO:0003735">
    <property type="term" value="F:structural constituent of ribosome"/>
    <property type="evidence" value="ECO:0007669"/>
    <property type="project" value="InterPro"/>
</dbReference>
<dbReference type="InterPro" id="IPR001787">
    <property type="entry name" value="Ribosomal_bL21"/>
</dbReference>
<dbReference type="NCBIfam" id="TIGR00061">
    <property type="entry name" value="L21"/>
    <property type="match status" value="1"/>
</dbReference>
<evidence type="ECO:0000256" key="8">
    <source>
        <dbReference type="SAM" id="MobiDB-lite"/>
    </source>
</evidence>
<comment type="function">
    <text evidence="6 7">This protein binds to 23S rRNA in the presence of protein L20.</text>
</comment>
<dbReference type="Proteomes" id="UP000675664">
    <property type="component" value="Unassembled WGS sequence"/>
</dbReference>
<keyword evidence="4 6" id="KW-0689">Ribosomal protein</keyword>
<evidence type="ECO:0000256" key="6">
    <source>
        <dbReference type="HAMAP-Rule" id="MF_01363"/>
    </source>
</evidence>
<evidence type="ECO:0000256" key="1">
    <source>
        <dbReference type="ARBA" id="ARBA00008563"/>
    </source>
</evidence>
<dbReference type="GO" id="GO:0019843">
    <property type="term" value="F:rRNA binding"/>
    <property type="evidence" value="ECO:0007669"/>
    <property type="project" value="UniProtKB-UniRule"/>
</dbReference>
<organism evidence="9 10">
    <name type="scientific">Sinanaerobacter chloroacetimidivorans</name>
    <dbReference type="NCBI Taxonomy" id="2818044"/>
    <lineage>
        <taxon>Bacteria</taxon>
        <taxon>Bacillati</taxon>
        <taxon>Bacillota</taxon>
        <taxon>Clostridia</taxon>
        <taxon>Peptostreptococcales</taxon>
        <taxon>Anaerovoracaceae</taxon>
        <taxon>Sinanaerobacter</taxon>
    </lineage>
</organism>
<dbReference type="InterPro" id="IPR018258">
    <property type="entry name" value="Ribosomal_bL21_CS"/>
</dbReference>
<accession>A0A8J7VYW7</accession>
<evidence type="ECO:0000256" key="5">
    <source>
        <dbReference type="ARBA" id="ARBA00023274"/>
    </source>
</evidence>
<dbReference type="GO" id="GO:1990904">
    <property type="term" value="C:ribonucleoprotein complex"/>
    <property type="evidence" value="ECO:0007669"/>
    <property type="project" value="UniProtKB-KW"/>
</dbReference>
<gene>
    <name evidence="6 9" type="primary">rplU</name>
    <name evidence="9" type="ORF">KCX82_01620</name>
</gene>
<feature type="region of interest" description="Disordered" evidence="8">
    <location>
        <begin position="98"/>
        <end position="171"/>
    </location>
</feature>
<evidence type="ECO:0000256" key="2">
    <source>
        <dbReference type="ARBA" id="ARBA00022730"/>
    </source>
</evidence>